<keyword evidence="2" id="KW-1185">Reference proteome</keyword>
<evidence type="ECO:0000313" key="2">
    <source>
        <dbReference type="Proteomes" id="UP000054995"/>
    </source>
</evidence>
<sequence>MPQAMPQAEYQKFRIFQNIAPGFALRHCPRANKNLHMASGHASAPGVAPGYAAGLIKICIFLQAALEGIKNLHILPSGNALSSLRQ</sequence>
<dbReference type="EMBL" id="JYDT01000075">
    <property type="protein sequence ID" value="KRY86254.1"/>
    <property type="molecule type" value="Genomic_DNA"/>
</dbReference>
<comment type="caution">
    <text evidence="1">The sequence shown here is derived from an EMBL/GenBank/DDBJ whole genome shotgun (WGS) entry which is preliminary data.</text>
</comment>
<accession>A0A0V1FJU6</accession>
<evidence type="ECO:0000313" key="1">
    <source>
        <dbReference type="EMBL" id="KRY86254.1"/>
    </source>
</evidence>
<protein>
    <submittedName>
        <fullName evidence="1">Uncharacterized protein</fullName>
    </submittedName>
</protein>
<reference evidence="1 2" key="1">
    <citation type="submission" date="2015-01" db="EMBL/GenBank/DDBJ databases">
        <title>Evolution of Trichinella species and genotypes.</title>
        <authorList>
            <person name="Korhonen P.K."/>
            <person name="Edoardo P."/>
            <person name="Giuseppe L.R."/>
            <person name="Gasser R.B."/>
        </authorList>
    </citation>
    <scope>NUCLEOTIDE SEQUENCE [LARGE SCALE GENOMIC DNA]</scope>
    <source>
        <strain evidence="1">ISS470</strain>
    </source>
</reference>
<organism evidence="1 2">
    <name type="scientific">Trichinella pseudospiralis</name>
    <name type="common">Parasitic roundworm</name>
    <dbReference type="NCBI Taxonomy" id="6337"/>
    <lineage>
        <taxon>Eukaryota</taxon>
        <taxon>Metazoa</taxon>
        <taxon>Ecdysozoa</taxon>
        <taxon>Nematoda</taxon>
        <taxon>Enoplea</taxon>
        <taxon>Dorylaimia</taxon>
        <taxon>Trichinellida</taxon>
        <taxon>Trichinellidae</taxon>
        <taxon>Trichinella</taxon>
    </lineage>
</organism>
<dbReference type="AlphaFoldDB" id="A0A0V1FJU6"/>
<dbReference type="Proteomes" id="UP000054995">
    <property type="component" value="Unassembled WGS sequence"/>
</dbReference>
<proteinExistence type="predicted"/>
<gene>
    <name evidence="1" type="ORF">T4D_8519</name>
</gene>
<name>A0A0V1FJU6_TRIPS</name>